<dbReference type="InterPro" id="IPR043129">
    <property type="entry name" value="ATPase_NBD"/>
</dbReference>
<name>A0A934VTY4_9BACT</name>
<sequence>MSQKALEYPLLILDTSSRRTWVGLKLAADQLLARSEEQDPSKTLFRLLEELLDQTEVSLSELKSIAFCAGPGSMLGARTTSMAIRAWKGIGIPAAENVYFYNSLQIGALLAAKSEQNGLVVTDARRSSWNALPFPYDSAESLRLIENQELENLQQPLVSFAEFPAWTKTEAAITLLTYDPSPIFEKEDFLQLLSLTENATPLTIRHNEFKKWEAKIHSAPHQ</sequence>
<gene>
    <name evidence="1" type="ORF">JIN87_26930</name>
</gene>
<protein>
    <recommendedName>
        <fullName evidence="3">Gcp-like domain-containing protein</fullName>
    </recommendedName>
</protein>
<evidence type="ECO:0008006" key="3">
    <source>
        <dbReference type="Google" id="ProtNLM"/>
    </source>
</evidence>
<comment type="caution">
    <text evidence="1">The sequence shown here is derived from an EMBL/GenBank/DDBJ whole genome shotgun (WGS) entry which is preliminary data.</text>
</comment>
<dbReference type="RefSeq" id="WP_200359641.1">
    <property type="nucleotide sequence ID" value="NZ_JAENIL010000098.1"/>
</dbReference>
<proteinExistence type="predicted"/>
<dbReference type="Proteomes" id="UP000617628">
    <property type="component" value="Unassembled WGS sequence"/>
</dbReference>
<evidence type="ECO:0000313" key="1">
    <source>
        <dbReference type="EMBL" id="MBK1880550.1"/>
    </source>
</evidence>
<accession>A0A934VTY4</accession>
<evidence type="ECO:0000313" key="2">
    <source>
        <dbReference type="Proteomes" id="UP000617628"/>
    </source>
</evidence>
<dbReference type="Gene3D" id="3.30.420.40">
    <property type="match status" value="1"/>
</dbReference>
<organism evidence="1 2">
    <name type="scientific">Pelagicoccus mobilis</name>
    <dbReference type="NCBI Taxonomy" id="415221"/>
    <lineage>
        <taxon>Bacteria</taxon>
        <taxon>Pseudomonadati</taxon>
        <taxon>Verrucomicrobiota</taxon>
        <taxon>Opitutia</taxon>
        <taxon>Puniceicoccales</taxon>
        <taxon>Pelagicoccaceae</taxon>
        <taxon>Pelagicoccus</taxon>
    </lineage>
</organism>
<reference evidence="1" key="1">
    <citation type="submission" date="2021-01" db="EMBL/GenBank/DDBJ databases">
        <title>Modified the classification status of verrucomicrobia.</title>
        <authorList>
            <person name="Feng X."/>
        </authorList>
    </citation>
    <scope>NUCLEOTIDE SEQUENCE</scope>
    <source>
        <strain evidence="1">KCTC 13126</strain>
    </source>
</reference>
<keyword evidence="2" id="KW-1185">Reference proteome</keyword>
<dbReference type="SUPFAM" id="SSF53067">
    <property type="entry name" value="Actin-like ATPase domain"/>
    <property type="match status" value="1"/>
</dbReference>
<dbReference type="EMBL" id="JAENIL010000098">
    <property type="protein sequence ID" value="MBK1880550.1"/>
    <property type="molecule type" value="Genomic_DNA"/>
</dbReference>
<dbReference type="AlphaFoldDB" id="A0A934VTY4"/>